<sequence length="130" mass="14566">MMSKGGIVCIIKRDDDSASSTDDEAILINELASVYNKFRDVPGKNKARGMEEYLDTKNEIVAHKVGETAYKYAVSITKSILCIVISILLSFVFKFDWIPGALVVFIIILTGLRFGWLQWHGEEDAVMKFG</sequence>
<keyword evidence="1" id="KW-1133">Transmembrane helix</keyword>
<gene>
    <name evidence="2" type="ORF">Ocin01_19438</name>
</gene>
<name>A0A1D2M2S4_ORCCI</name>
<organism evidence="2 3">
    <name type="scientific">Orchesella cincta</name>
    <name type="common">Springtail</name>
    <name type="synonym">Podura cincta</name>
    <dbReference type="NCBI Taxonomy" id="48709"/>
    <lineage>
        <taxon>Eukaryota</taxon>
        <taxon>Metazoa</taxon>
        <taxon>Ecdysozoa</taxon>
        <taxon>Arthropoda</taxon>
        <taxon>Hexapoda</taxon>
        <taxon>Collembola</taxon>
        <taxon>Entomobryomorpha</taxon>
        <taxon>Entomobryoidea</taxon>
        <taxon>Orchesellidae</taxon>
        <taxon>Orchesellinae</taxon>
        <taxon>Orchesella</taxon>
    </lineage>
</organism>
<accession>A0A1D2M2S4</accession>
<dbReference type="EMBL" id="LJIJ01005801">
    <property type="protein sequence ID" value="ODM87244.1"/>
    <property type="molecule type" value="Genomic_DNA"/>
</dbReference>
<feature type="transmembrane region" description="Helical" evidence="1">
    <location>
        <begin position="97"/>
        <end position="119"/>
    </location>
</feature>
<keyword evidence="3" id="KW-1185">Reference proteome</keyword>
<evidence type="ECO:0000313" key="3">
    <source>
        <dbReference type="Proteomes" id="UP000094527"/>
    </source>
</evidence>
<proteinExistence type="predicted"/>
<protein>
    <submittedName>
        <fullName evidence="2">Uncharacterized protein</fullName>
    </submittedName>
</protein>
<keyword evidence="1" id="KW-0472">Membrane</keyword>
<feature type="transmembrane region" description="Helical" evidence="1">
    <location>
        <begin position="72"/>
        <end position="91"/>
    </location>
</feature>
<dbReference type="Proteomes" id="UP000094527">
    <property type="component" value="Unassembled WGS sequence"/>
</dbReference>
<comment type="caution">
    <text evidence="2">The sequence shown here is derived from an EMBL/GenBank/DDBJ whole genome shotgun (WGS) entry which is preliminary data.</text>
</comment>
<evidence type="ECO:0000256" key="1">
    <source>
        <dbReference type="SAM" id="Phobius"/>
    </source>
</evidence>
<dbReference type="AlphaFoldDB" id="A0A1D2M2S4"/>
<keyword evidence="1" id="KW-0812">Transmembrane</keyword>
<reference evidence="2 3" key="1">
    <citation type="journal article" date="2016" name="Genome Biol. Evol.">
        <title>Gene Family Evolution Reflects Adaptation to Soil Environmental Stressors in the Genome of the Collembolan Orchesella cincta.</title>
        <authorList>
            <person name="Faddeeva-Vakhrusheva A."/>
            <person name="Derks M.F."/>
            <person name="Anvar S.Y."/>
            <person name="Agamennone V."/>
            <person name="Suring W."/>
            <person name="Smit S."/>
            <person name="van Straalen N.M."/>
            <person name="Roelofs D."/>
        </authorList>
    </citation>
    <scope>NUCLEOTIDE SEQUENCE [LARGE SCALE GENOMIC DNA]</scope>
    <source>
        <tissue evidence="2">Mixed pool</tissue>
    </source>
</reference>
<evidence type="ECO:0000313" key="2">
    <source>
        <dbReference type="EMBL" id="ODM87244.1"/>
    </source>
</evidence>